<evidence type="ECO:0000313" key="5">
    <source>
        <dbReference type="EMBL" id="ACU76295.1"/>
    </source>
</evidence>
<keyword evidence="1 3" id="KW-0732">Signal</keyword>
<sequence precursor="true">MSKRSTKSALLLGASAVLALAMTACSSSGSAPTAAGKTSATGSAAASTTASSAASSTSASDTSSAPSSGASDSDTASADPSATPPAITNKTSDWVERSGFKFKVDVVTYPYNPPAGYSLHPASNQEYLKLHVELANTAGAGAFSMMDLEVRDSADHEILPDIVATDELPANVRLNLLNLKPGEKQTGELVFIAPKGAKGLRLVFKGTLMTAQGTVTPGDPPVIDLGV</sequence>
<dbReference type="RefSeq" id="WP_015796020.1">
    <property type="nucleotide sequence ID" value="NC_013131.1"/>
</dbReference>
<evidence type="ECO:0000256" key="3">
    <source>
        <dbReference type="SAM" id="SignalP"/>
    </source>
</evidence>
<dbReference type="PROSITE" id="PS51257">
    <property type="entry name" value="PROKAR_LIPOPROTEIN"/>
    <property type="match status" value="1"/>
</dbReference>
<dbReference type="HOGENOM" id="CLU_1218034_0_0_11"/>
<organism evidence="5 6">
    <name type="scientific">Catenulispora acidiphila (strain DSM 44928 / JCM 14897 / NBRC 102108 / NRRL B-24433 / ID139908)</name>
    <dbReference type="NCBI Taxonomy" id="479433"/>
    <lineage>
        <taxon>Bacteria</taxon>
        <taxon>Bacillati</taxon>
        <taxon>Actinomycetota</taxon>
        <taxon>Actinomycetes</taxon>
        <taxon>Catenulisporales</taxon>
        <taxon>Catenulisporaceae</taxon>
        <taxon>Catenulispora</taxon>
    </lineage>
</organism>
<keyword evidence="6" id="KW-1185">Reference proteome</keyword>
<feature type="chain" id="PRO_5038739159" description="DUF4352 domain-containing protein" evidence="3">
    <location>
        <begin position="27"/>
        <end position="227"/>
    </location>
</feature>
<dbReference type="EMBL" id="CP001700">
    <property type="protein sequence ID" value="ACU76295.1"/>
    <property type="molecule type" value="Genomic_DNA"/>
</dbReference>
<dbReference type="Gene3D" id="2.60.40.1240">
    <property type="match status" value="1"/>
</dbReference>
<reference evidence="5 6" key="1">
    <citation type="journal article" date="2009" name="Stand. Genomic Sci.">
        <title>Complete genome sequence of Catenulispora acidiphila type strain (ID 139908).</title>
        <authorList>
            <person name="Copeland A."/>
            <person name="Lapidus A."/>
            <person name="Glavina Del Rio T."/>
            <person name="Nolan M."/>
            <person name="Lucas S."/>
            <person name="Chen F."/>
            <person name="Tice H."/>
            <person name="Cheng J.F."/>
            <person name="Bruce D."/>
            <person name="Goodwin L."/>
            <person name="Pitluck S."/>
            <person name="Mikhailova N."/>
            <person name="Pati A."/>
            <person name="Ivanova N."/>
            <person name="Mavromatis K."/>
            <person name="Chen A."/>
            <person name="Palaniappan K."/>
            <person name="Chain P."/>
            <person name="Land M."/>
            <person name="Hauser L."/>
            <person name="Chang Y.J."/>
            <person name="Jeffries C.D."/>
            <person name="Chertkov O."/>
            <person name="Brettin T."/>
            <person name="Detter J.C."/>
            <person name="Han C."/>
            <person name="Ali Z."/>
            <person name="Tindall B.J."/>
            <person name="Goker M."/>
            <person name="Bristow J."/>
            <person name="Eisen J.A."/>
            <person name="Markowitz V."/>
            <person name="Hugenholtz P."/>
            <person name="Kyrpides N.C."/>
            <person name="Klenk H.P."/>
        </authorList>
    </citation>
    <scope>NUCLEOTIDE SEQUENCE [LARGE SCALE GENOMIC DNA]</scope>
    <source>
        <strain evidence="6">DSM 44928 / JCM 14897 / NBRC 102108 / NRRL B-24433 / ID139908</strain>
    </source>
</reference>
<name>C7Q9X6_CATAD</name>
<feature type="region of interest" description="Disordered" evidence="2">
    <location>
        <begin position="27"/>
        <end position="90"/>
    </location>
</feature>
<dbReference type="KEGG" id="cai:Caci_7470"/>
<gene>
    <name evidence="5" type="ordered locus">Caci_7470</name>
</gene>
<proteinExistence type="predicted"/>
<dbReference type="InterPro" id="IPR029050">
    <property type="entry name" value="Immunoprotect_excell_Ig-like"/>
</dbReference>
<feature type="compositionally biased region" description="Low complexity" evidence="2">
    <location>
        <begin position="27"/>
        <end position="86"/>
    </location>
</feature>
<dbReference type="InterPro" id="IPR029051">
    <property type="entry name" value="DUF4352"/>
</dbReference>
<protein>
    <recommendedName>
        <fullName evidence="4">DUF4352 domain-containing protein</fullName>
    </recommendedName>
</protein>
<feature type="domain" description="DUF4352" evidence="4">
    <location>
        <begin position="117"/>
        <end position="210"/>
    </location>
</feature>
<accession>C7Q9X6</accession>
<dbReference type="Pfam" id="PF11611">
    <property type="entry name" value="DUF4352"/>
    <property type="match status" value="1"/>
</dbReference>
<dbReference type="InParanoid" id="C7Q9X6"/>
<evidence type="ECO:0000313" key="6">
    <source>
        <dbReference type="Proteomes" id="UP000000851"/>
    </source>
</evidence>
<feature type="signal peptide" evidence="3">
    <location>
        <begin position="1"/>
        <end position="26"/>
    </location>
</feature>
<dbReference type="AlphaFoldDB" id="C7Q9X6"/>
<evidence type="ECO:0000259" key="4">
    <source>
        <dbReference type="Pfam" id="PF11611"/>
    </source>
</evidence>
<dbReference type="Proteomes" id="UP000000851">
    <property type="component" value="Chromosome"/>
</dbReference>
<evidence type="ECO:0000256" key="2">
    <source>
        <dbReference type="SAM" id="MobiDB-lite"/>
    </source>
</evidence>
<evidence type="ECO:0000256" key="1">
    <source>
        <dbReference type="ARBA" id="ARBA00022729"/>
    </source>
</evidence>